<accession>A0A6N9IT96</accession>
<keyword evidence="3" id="KW-0479">Metal-binding</keyword>
<evidence type="ECO:0000256" key="1">
    <source>
        <dbReference type="ARBA" id="ARBA00022676"/>
    </source>
</evidence>
<dbReference type="CDD" id="cd00761">
    <property type="entry name" value="Glyco_tranf_GTA_type"/>
    <property type="match status" value="2"/>
</dbReference>
<keyword evidence="2 5" id="KW-0808">Transferase</keyword>
<dbReference type="InterPro" id="IPR002495">
    <property type="entry name" value="Glyco_trans_8"/>
</dbReference>
<dbReference type="InterPro" id="IPR001173">
    <property type="entry name" value="Glyco_trans_2-like"/>
</dbReference>
<dbReference type="CDD" id="cd04194">
    <property type="entry name" value="GT8_A4GalT_like"/>
    <property type="match status" value="1"/>
</dbReference>
<dbReference type="Proteomes" id="UP000471678">
    <property type="component" value="Unassembled WGS sequence"/>
</dbReference>
<evidence type="ECO:0000256" key="3">
    <source>
        <dbReference type="ARBA" id="ARBA00022723"/>
    </source>
</evidence>
<dbReference type="InterPro" id="IPR050748">
    <property type="entry name" value="Glycosyltrans_8_dom-fam"/>
</dbReference>
<gene>
    <name evidence="5" type="ORF">FYL25_09490</name>
</gene>
<dbReference type="InterPro" id="IPR029044">
    <property type="entry name" value="Nucleotide-diphossugar_trans"/>
</dbReference>
<name>A0A6N9IT96_9LACO</name>
<reference evidence="5 6" key="1">
    <citation type="journal article" date="2020" name="Food Funct.">
        <title>Screening of Lactobacillus salivarius strains from the feces of Chinese populations and the evaluation of their effects against intestinal inflammation in mice.</title>
        <authorList>
            <person name="Zhai Q."/>
            <person name="Shen X."/>
            <person name="Cen S."/>
            <person name="Zhang C."/>
            <person name="Tian F."/>
            <person name="Zhao J."/>
            <person name="Zhang H."/>
            <person name="Xue Y."/>
            <person name="Chen W."/>
        </authorList>
    </citation>
    <scope>NUCLEOTIDE SEQUENCE [LARGE SCALE GENOMIC DNA]</scope>
    <source>
        <strain evidence="5 6">FYNDL5_1.scaf</strain>
    </source>
</reference>
<dbReference type="Pfam" id="PF01501">
    <property type="entry name" value="Glyco_transf_8"/>
    <property type="match status" value="1"/>
</dbReference>
<dbReference type="RefSeq" id="WP_161023026.1">
    <property type="nucleotide sequence ID" value="NZ_VSUB01000016.1"/>
</dbReference>
<dbReference type="GO" id="GO:0046872">
    <property type="term" value="F:metal ion binding"/>
    <property type="evidence" value="ECO:0007669"/>
    <property type="project" value="UniProtKB-KW"/>
</dbReference>
<dbReference type="Gene3D" id="3.90.550.10">
    <property type="entry name" value="Spore Coat Polysaccharide Biosynthesis Protein SpsA, Chain A"/>
    <property type="match status" value="3"/>
</dbReference>
<evidence type="ECO:0000313" key="5">
    <source>
        <dbReference type="EMBL" id="MYY65620.1"/>
    </source>
</evidence>
<protein>
    <submittedName>
        <fullName evidence="5">Glycosyltransferase</fullName>
    </submittedName>
</protein>
<dbReference type="AlphaFoldDB" id="A0A6N9IT96"/>
<dbReference type="Pfam" id="PF00535">
    <property type="entry name" value="Glycos_transf_2"/>
    <property type="match status" value="2"/>
</dbReference>
<keyword evidence="1" id="KW-0328">Glycosyltransferase</keyword>
<feature type="domain" description="Glycosyltransferase 2-like" evidence="4">
    <location>
        <begin position="517"/>
        <end position="639"/>
    </location>
</feature>
<dbReference type="PANTHER" id="PTHR13778">
    <property type="entry name" value="GLYCOSYLTRANSFERASE 8 DOMAIN-CONTAINING PROTEIN"/>
    <property type="match status" value="1"/>
</dbReference>
<dbReference type="EMBL" id="VSUB01000016">
    <property type="protein sequence ID" value="MYY65620.1"/>
    <property type="molecule type" value="Genomic_DNA"/>
</dbReference>
<organism evidence="5 6">
    <name type="scientific">Ligilactobacillus salivarius</name>
    <dbReference type="NCBI Taxonomy" id="1624"/>
    <lineage>
        <taxon>Bacteria</taxon>
        <taxon>Bacillati</taxon>
        <taxon>Bacillota</taxon>
        <taxon>Bacilli</taxon>
        <taxon>Lactobacillales</taxon>
        <taxon>Lactobacillaceae</taxon>
        <taxon>Ligilactobacillus</taxon>
    </lineage>
</organism>
<feature type="domain" description="Glycosyltransferase 2-like" evidence="4">
    <location>
        <begin position="5"/>
        <end position="164"/>
    </location>
</feature>
<evidence type="ECO:0000259" key="4">
    <source>
        <dbReference type="Pfam" id="PF00535"/>
    </source>
</evidence>
<dbReference type="PANTHER" id="PTHR13778:SF47">
    <property type="entry name" value="LIPOPOLYSACCHARIDE 1,3-GALACTOSYLTRANSFERASE"/>
    <property type="match status" value="1"/>
</dbReference>
<evidence type="ECO:0000256" key="2">
    <source>
        <dbReference type="ARBA" id="ARBA00022679"/>
    </source>
</evidence>
<comment type="caution">
    <text evidence="5">The sequence shown here is derived from an EMBL/GenBank/DDBJ whole genome shotgun (WGS) entry which is preliminary data.</text>
</comment>
<proteinExistence type="predicted"/>
<evidence type="ECO:0000313" key="6">
    <source>
        <dbReference type="Proteomes" id="UP000471678"/>
    </source>
</evidence>
<dbReference type="SUPFAM" id="SSF53448">
    <property type="entry name" value="Nucleotide-diphospho-sugar transferases"/>
    <property type="match status" value="3"/>
</dbReference>
<sequence length="721" mass="84104">MVKISVIVLANGDENGLNKCVDSVLKQSYKDYELIVMCRQQNDELINKFQNNSQVKIHIDETKNINILRKKAIEQAKGEYFTFIDPRDFLIDESALEKLINLSSEKKSNLIISSYMLLKQGRFLYKNVDTEIISYNRFRVFQLSENEFRSLDGALIKRNLFEKINDYNSPSQLLLTSLAEGAQNILYAGLNAYVYVEENNEDRNEELIWGKGNEFHFSNTYSIVEKNRIEQYKPNIPSAIEVALCIDDNVMDYMETLIYSIYKNTSSYVNVNIIYKKLSDESLDKLAWIDGKMSTVNVRPVQISEELHKSMEKISLGHDRGNLPISSYYRIFLADILPDVDRIIYLDADTLLTGDLTELWRTDLEGNFLAACLDERAYMKKVFSVLNPRRREYFNSGVLVFDLCLFRKYKIINDFLDFLVDTADLYELGDQDALNLYFLDAVKLLDSSWNYGVPSYKEYDQINNINLLHFYGKAKPLRSFYDYVSDDKIREFVRLYRKYYHEAAELTEYKNSNSKISIIITAHSADADFFKSLERLSYQMYPNKEIIILDATEDNKLRDKIKPIVNNLQYIEYYNCNGRDVAEVKKFAVSRSTGDHLYFLDSPNYIDKNFILGELNEIMVKNEADMVTTTMMIYHPSENSLTGYGTDDKEIDVSSESIEDLQSRYLGNDYNMLTGHLFDKKLFNNLEELNFADEKQLMAKILARAGKKMRKNSYYWVEVRN</sequence>
<dbReference type="GO" id="GO:0016757">
    <property type="term" value="F:glycosyltransferase activity"/>
    <property type="evidence" value="ECO:0007669"/>
    <property type="project" value="UniProtKB-KW"/>
</dbReference>